<dbReference type="Gene3D" id="3.30.420.10">
    <property type="entry name" value="Ribonuclease H-like superfamily/Ribonuclease H"/>
    <property type="match status" value="2"/>
</dbReference>
<keyword evidence="6" id="KW-0479">Metal-binding</keyword>
<dbReference type="InterPro" id="IPR043502">
    <property type="entry name" value="DNA/RNA_pol_sf"/>
</dbReference>
<dbReference type="WBParaSite" id="TCONS_00014074.p1">
    <property type="protein sequence ID" value="TCONS_00014074.p1"/>
    <property type="gene ID" value="XLOC_009256"/>
</dbReference>
<evidence type="ECO:0000313" key="10">
    <source>
        <dbReference type="Proteomes" id="UP000035681"/>
    </source>
</evidence>
<dbReference type="PANTHER" id="PTHR37984:SF9">
    <property type="entry name" value="INTEGRASE CATALYTIC DOMAIN-CONTAINING PROTEIN"/>
    <property type="match status" value="1"/>
</dbReference>
<dbReference type="InterPro" id="IPR021109">
    <property type="entry name" value="Peptidase_aspartic_dom_sf"/>
</dbReference>
<accession>A0AAF5DK95</accession>
<keyword evidence="6" id="KW-0863">Zinc-finger</keyword>
<reference evidence="11" key="1">
    <citation type="submission" date="2024-02" db="UniProtKB">
        <authorList>
            <consortium name="WormBaseParasite"/>
        </authorList>
    </citation>
    <scope>IDENTIFICATION</scope>
</reference>
<dbReference type="PANTHER" id="PTHR37984">
    <property type="entry name" value="PROTEIN CBG26694"/>
    <property type="match status" value="1"/>
</dbReference>
<dbReference type="GO" id="GO:0008270">
    <property type="term" value="F:zinc ion binding"/>
    <property type="evidence" value="ECO:0007669"/>
    <property type="project" value="UniProtKB-KW"/>
</dbReference>
<name>A0AAF5DK95_STRER</name>
<dbReference type="SUPFAM" id="SSF50630">
    <property type="entry name" value="Acid proteases"/>
    <property type="match status" value="1"/>
</dbReference>
<dbReference type="InterPro" id="IPR036875">
    <property type="entry name" value="Znf_CCHC_sf"/>
</dbReference>
<dbReference type="GO" id="GO:0003677">
    <property type="term" value="F:DNA binding"/>
    <property type="evidence" value="ECO:0007669"/>
    <property type="project" value="UniProtKB-KW"/>
</dbReference>
<dbReference type="GO" id="GO:0042575">
    <property type="term" value="C:DNA polymerase complex"/>
    <property type="evidence" value="ECO:0007669"/>
    <property type="project" value="UniProtKB-ARBA"/>
</dbReference>
<dbReference type="PROSITE" id="PS50158">
    <property type="entry name" value="ZF_CCHC"/>
    <property type="match status" value="1"/>
</dbReference>
<sequence length="1423" mass="164658">FLGKEIFDKVMYLTMRIFKVNFNILLCSVYNKGKKVYLYVNHHEVEKLLYYCLKARSCFTENKMMTVGDLITTAKTLRLFNKKDEYDQNERGRRGVKCFNCNQDGHRKFECPRLEGEKAPETKAISFDNKEKMVVMDKKPVKIEVNGVSVAYEGVLDTRADITVIPRKLWEKLEKPSAYQLGVQIYGVGGTRIPVVGFINVCMKGPLGQVEDLRCVVMDEEELLIDPETFVQLYGSLEMACKEVLTQIKTGYLSVNNYLEAHPEIYDDSIPKKKSIEVDYVVKEDPLIRKVFRPRKMEPTLRELTRKFVEKEIKNGNMERVEFPKQACPVTAVPKKNGEIRLCIDGSFINSNFTHIPLELPSMLDLQKFISDFPEKDKLVFSLVDCKSAYRLIKVSEKSNEWTTMALDFGYFKSNCLVYGLSQSGVLFYNSLKKVLSGLSFLMIFMDDILVLHQEKDEQPLIEVLERLRLANLKINKDKLLVGEKVVEYTGFEISREGIRATTEAIKSTLEISVPEERKDLLSLKGKISRLRNFIGEDCSEYERKIMDKESIWSEEKEKLWKSIKLKLINRQLLEYYDQEKEKLILEVGWTQEAVKFTLWGEPRVEKNSKERYVKKKLINLGSKVLSECEKNYSTIEKSALAVRLGLEKFSGFTKMILTEVRTIDASLNLNMESGIMTYIPQVKKVNVCQLDVPINISGIENEEYESLKKKIINKLPLTTNYEKSFVSSYNGLEVKDEIITIFGRPLLPKKAYSEISEWAHEGHYSVENMLRKIRSIFMAPGIRKHLVEIYEKCHICQVTGRRRNYRIMEWSPTNGENQRWHMDVGQILNTLILVVVDTNSNFIMAKKLANRIALKKIFSRNGVPQILVSDNYKSFTSTTVKNYCARRGTTQIFTVPYESYTNGPAEQAVKTIKKGLEKLSKENNNSINENLDAVLITHHSNTFNTEGKTPLERRIGTADNYSFREAYLYAEKFENKPVYYKPALSKEWKLGNLVERLSEHVYIVEDTETHHHMMVKEDQWKDRKVQQMESSSWGEVNTNCLLTIGQPWDKDQQYLWHRMSIIEDMSTLDPLSGGEEVEKFDKTLVAEVVENLKENRVICAVDGSNAPVGFSVVVAVKLGKKFCWLVGYASGKKFCHLEKDLTHMDMETEALLLALTLVKGADIQILCDSKSAVSSVKAWSRNTTFTKLHQKKLRNLARKIPEEDFNKIKWLPRNCIAIMEKADLYSHGVETQFHKSNIIITTLDNFIADNTTSFISSIYYSEIIIDKSHLIFRHRLTFRPNYLKMLHNIENEKVLVIRRNYFKKNLVIKKISKEKLLNICDYTNFCLRMNIIKKFFSFNNDKPLSSEEKEKNKTNFENSHNVVFIIVSGNFIGINFNSCFVVVHHYIPISICELFQDIGRINKCRNMGFSFLYVTLPNIKII</sequence>
<dbReference type="InterPro" id="IPR027417">
    <property type="entry name" value="P-loop_NTPase"/>
</dbReference>
<dbReference type="SUPFAM" id="SSF53098">
    <property type="entry name" value="Ribonuclease H-like"/>
    <property type="match status" value="2"/>
</dbReference>
<keyword evidence="5" id="KW-0238">DNA-binding</keyword>
<evidence type="ECO:0000259" key="9">
    <source>
        <dbReference type="PROSITE" id="PS50994"/>
    </source>
</evidence>
<dbReference type="InterPro" id="IPR001995">
    <property type="entry name" value="Peptidase_A2_cat"/>
</dbReference>
<dbReference type="Pfam" id="PF17919">
    <property type="entry name" value="RT_RNaseH_2"/>
    <property type="match status" value="1"/>
</dbReference>
<dbReference type="Gene3D" id="3.10.10.10">
    <property type="entry name" value="HIV Type 1 Reverse Transcriptase, subunit A, domain 1"/>
    <property type="match status" value="1"/>
</dbReference>
<dbReference type="GO" id="GO:0006508">
    <property type="term" value="P:proteolysis"/>
    <property type="evidence" value="ECO:0007669"/>
    <property type="project" value="UniProtKB-KW"/>
</dbReference>
<dbReference type="Gene3D" id="1.10.340.70">
    <property type="match status" value="1"/>
</dbReference>
<dbReference type="SUPFAM" id="SSF57756">
    <property type="entry name" value="Retrovirus zinc finger-like domains"/>
    <property type="match status" value="1"/>
</dbReference>
<dbReference type="GO" id="GO:0004190">
    <property type="term" value="F:aspartic-type endopeptidase activity"/>
    <property type="evidence" value="ECO:0007669"/>
    <property type="project" value="UniProtKB-KW"/>
</dbReference>
<keyword evidence="2" id="KW-0645">Protease</keyword>
<dbReference type="InterPro" id="IPR001878">
    <property type="entry name" value="Znf_CCHC"/>
</dbReference>
<dbReference type="InterPro" id="IPR036397">
    <property type="entry name" value="RNaseH_sf"/>
</dbReference>
<keyword evidence="4" id="KW-0378">Hydrolase</keyword>
<evidence type="ECO:0000259" key="8">
    <source>
        <dbReference type="PROSITE" id="PS50175"/>
    </source>
</evidence>
<keyword evidence="10" id="KW-1185">Reference proteome</keyword>
<evidence type="ECO:0000259" key="7">
    <source>
        <dbReference type="PROSITE" id="PS50158"/>
    </source>
</evidence>
<dbReference type="GO" id="GO:0019899">
    <property type="term" value="F:enzyme binding"/>
    <property type="evidence" value="ECO:0007669"/>
    <property type="project" value="UniProtKB-ARBA"/>
</dbReference>
<dbReference type="Pfam" id="PF00078">
    <property type="entry name" value="RVT_1"/>
    <property type="match status" value="1"/>
</dbReference>
<evidence type="ECO:0000256" key="4">
    <source>
        <dbReference type="ARBA" id="ARBA00022801"/>
    </source>
</evidence>
<dbReference type="CDD" id="cd01647">
    <property type="entry name" value="RT_LTR"/>
    <property type="match status" value="1"/>
</dbReference>
<keyword evidence="6" id="KW-0862">Zinc</keyword>
<dbReference type="Pfam" id="PF17921">
    <property type="entry name" value="Integrase_H2C2"/>
    <property type="match status" value="1"/>
</dbReference>
<keyword evidence="3" id="KW-0064">Aspartyl protease</keyword>
<dbReference type="PROSITE" id="PS50994">
    <property type="entry name" value="INTEGRASE"/>
    <property type="match status" value="1"/>
</dbReference>
<dbReference type="Pfam" id="PF00098">
    <property type="entry name" value="zf-CCHC"/>
    <property type="match status" value="1"/>
</dbReference>
<dbReference type="InterPro" id="IPR041577">
    <property type="entry name" value="RT_RNaseH_2"/>
</dbReference>
<dbReference type="InterPro" id="IPR012337">
    <property type="entry name" value="RNaseH-like_sf"/>
</dbReference>
<evidence type="ECO:0000256" key="2">
    <source>
        <dbReference type="ARBA" id="ARBA00022670"/>
    </source>
</evidence>
<proteinExistence type="predicted"/>
<feature type="domain" description="CCHC-type" evidence="7">
    <location>
        <begin position="97"/>
        <end position="113"/>
    </location>
</feature>
<evidence type="ECO:0000256" key="1">
    <source>
        <dbReference type="ARBA" id="ARBA00012493"/>
    </source>
</evidence>
<feature type="domain" description="Peptidase A2" evidence="8">
    <location>
        <begin position="152"/>
        <end position="190"/>
    </location>
</feature>
<dbReference type="SMART" id="SM00343">
    <property type="entry name" value="ZnF_C2HC"/>
    <property type="match status" value="1"/>
</dbReference>
<dbReference type="Gene3D" id="2.40.70.10">
    <property type="entry name" value="Acid Proteases"/>
    <property type="match status" value="1"/>
</dbReference>
<dbReference type="SUPFAM" id="SSF52540">
    <property type="entry name" value="P-loop containing nucleoside triphosphate hydrolases"/>
    <property type="match status" value="2"/>
</dbReference>
<dbReference type="AlphaFoldDB" id="A0AAF5DK95"/>
<dbReference type="SUPFAM" id="SSF56672">
    <property type="entry name" value="DNA/RNA polymerases"/>
    <property type="match status" value="1"/>
</dbReference>
<evidence type="ECO:0000256" key="3">
    <source>
        <dbReference type="ARBA" id="ARBA00022750"/>
    </source>
</evidence>
<protein>
    <recommendedName>
        <fullName evidence="1">RNA-directed DNA polymerase</fullName>
        <ecNumber evidence="1">2.7.7.49</ecNumber>
    </recommendedName>
</protein>
<dbReference type="Proteomes" id="UP000035681">
    <property type="component" value="Unplaced"/>
</dbReference>
<dbReference type="InterPro" id="IPR043128">
    <property type="entry name" value="Rev_trsase/Diguanyl_cyclase"/>
</dbReference>
<dbReference type="Pfam" id="PF00665">
    <property type="entry name" value="rve"/>
    <property type="match status" value="1"/>
</dbReference>
<dbReference type="InterPro" id="IPR041588">
    <property type="entry name" value="Integrase_H2C2"/>
</dbReference>
<organism evidence="10 11">
    <name type="scientific">Strongyloides stercoralis</name>
    <name type="common">Threadworm</name>
    <dbReference type="NCBI Taxonomy" id="6248"/>
    <lineage>
        <taxon>Eukaryota</taxon>
        <taxon>Metazoa</taxon>
        <taxon>Ecdysozoa</taxon>
        <taxon>Nematoda</taxon>
        <taxon>Chromadorea</taxon>
        <taxon>Rhabditida</taxon>
        <taxon>Tylenchina</taxon>
        <taxon>Panagrolaimomorpha</taxon>
        <taxon>Strongyloidoidea</taxon>
        <taxon>Strongyloididae</taxon>
        <taxon>Strongyloides</taxon>
    </lineage>
</organism>
<dbReference type="InterPro" id="IPR001584">
    <property type="entry name" value="Integrase_cat-core"/>
</dbReference>
<dbReference type="GO" id="GO:0015074">
    <property type="term" value="P:DNA integration"/>
    <property type="evidence" value="ECO:0007669"/>
    <property type="project" value="InterPro"/>
</dbReference>
<evidence type="ECO:0000313" key="11">
    <source>
        <dbReference type="WBParaSite" id="TCONS_00014074.p1"/>
    </source>
</evidence>
<evidence type="ECO:0000256" key="5">
    <source>
        <dbReference type="ARBA" id="ARBA00023125"/>
    </source>
</evidence>
<evidence type="ECO:0000256" key="6">
    <source>
        <dbReference type="PROSITE-ProRule" id="PRU00047"/>
    </source>
</evidence>
<dbReference type="GO" id="GO:0003964">
    <property type="term" value="F:RNA-directed DNA polymerase activity"/>
    <property type="evidence" value="ECO:0007669"/>
    <property type="project" value="UniProtKB-EC"/>
</dbReference>
<dbReference type="Gene3D" id="3.30.70.270">
    <property type="match status" value="1"/>
</dbReference>
<dbReference type="InterPro" id="IPR050951">
    <property type="entry name" value="Retrovirus_Pol_polyprotein"/>
</dbReference>
<dbReference type="EC" id="2.7.7.49" evidence="1"/>
<dbReference type="PROSITE" id="PS50175">
    <property type="entry name" value="ASP_PROT_RETROV"/>
    <property type="match status" value="1"/>
</dbReference>
<dbReference type="InterPro" id="IPR000477">
    <property type="entry name" value="RT_dom"/>
</dbReference>
<feature type="domain" description="Integrase catalytic" evidence="9">
    <location>
        <begin position="809"/>
        <end position="959"/>
    </location>
</feature>